<keyword evidence="6 7" id="KW-0472">Membrane</keyword>
<comment type="caution">
    <text evidence="9">The sequence shown here is derived from an EMBL/GenBank/DDBJ whole genome shotgun (WGS) entry which is preliminary data.</text>
</comment>
<evidence type="ECO:0000256" key="2">
    <source>
        <dbReference type="ARBA" id="ARBA00010792"/>
    </source>
</evidence>
<dbReference type="EMBL" id="JAERWL010000010">
    <property type="protein sequence ID" value="MBM9477356.1"/>
    <property type="molecule type" value="Genomic_DNA"/>
</dbReference>
<dbReference type="InterPro" id="IPR032818">
    <property type="entry name" value="DedA-like"/>
</dbReference>
<dbReference type="Proteomes" id="UP000663801">
    <property type="component" value="Unassembled WGS sequence"/>
</dbReference>
<comment type="subcellular location">
    <subcellularLocation>
        <location evidence="1 7">Cell membrane</location>
        <topology evidence="1 7">Multi-pass membrane protein</topology>
    </subcellularLocation>
</comment>
<protein>
    <submittedName>
        <fullName evidence="9">VTT domain-containing protein</fullName>
    </submittedName>
</protein>
<evidence type="ECO:0000256" key="4">
    <source>
        <dbReference type="ARBA" id="ARBA00022692"/>
    </source>
</evidence>
<dbReference type="InterPro" id="IPR032816">
    <property type="entry name" value="VTT_dom"/>
</dbReference>
<evidence type="ECO:0000256" key="1">
    <source>
        <dbReference type="ARBA" id="ARBA00004651"/>
    </source>
</evidence>
<sequence length="222" mass="23481">MTSAALLPGWLDPATMIDGFGSWATLGVALIIFAECGLLLGFFLPGDTLLFLAGLLAASARTGGQGLHVPVAVLIAVLAVAAFVGNVVGYAIGRKVGPAVFTDRSRFLKREYVERAEAFFARYGRIAVVLARFVPVVRTLATVMAGVSRMNLRVYTLYSAIGGVLWVTAVTLAGYFLGRIPFVRDHIDLISVAAVLVVVVGLAVPAVSHLRRRRGRSPGSVA</sequence>
<gene>
    <name evidence="9" type="ORF">JL107_12960</name>
</gene>
<dbReference type="GO" id="GO:0005886">
    <property type="term" value="C:plasma membrane"/>
    <property type="evidence" value="ECO:0007669"/>
    <property type="project" value="UniProtKB-SubCell"/>
</dbReference>
<evidence type="ECO:0000256" key="7">
    <source>
        <dbReference type="RuleBase" id="RU367016"/>
    </source>
</evidence>
<reference evidence="9" key="1">
    <citation type="submission" date="2021-01" db="EMBL/GenBank/DDBJ databases">
        <title>KCTC 19127 draft genome.</title>
        <authorList>
            <person name="An D."/>
        </authorList>
    </citation>
    <scope>NUCLEOTIDE SEQUENCE</scope>
    <source>
        <strain evidence="9">KCTC 19127</strain>
    </source>
</reference>
<dbReference type="RefSeq" id="WP_205257470.1">
    <property type="nucleotide sequence ID" value="NZ_BAAAPV010000003.1"/>
</dbReference>
<keyword evidence="10" id="KW-1185">Reference proteome</keyword>
<accession>A0A938YMN4</accession>
<feature type="transmembrane region" description="Helical" evidence="7">
    <location>
        <begin position="20"/>
        <end position="46"/>
    </location>
</feature>
<feature type="transmembrane region" description="Helical" evidence="7">
    <location>
        <begin position="154"/>
        <end position="177"/>
    </location>
</feature>
<dbReference type="Pfam" id="PF09335">
    <property type="entry name" value="VTT_dom"/>
    <property type="match status" value="1"/>
</dbReference>
<organism evidence="9 10">
    <name type="scientific">Nakamurella flavida</name>
    <dbReference type="NCBI Taxonomy" id="363630"/>
    <lineage>
        <taxon>Bacteria</taxon>
        <taxon>Bacillati</taxon>
        <taxon>Actinomycetota</taxon>
        <taxon>Actinomycetes</taxon>
        <taxon>Nakamurellales</taxon>
        <taxon>Nakamurellaceae</taxon>
        <taxon>Nakamurella</taxon>
    </lineage>
</organism>
<evidence type="ECO:0000313" key="9">
    <source>
        <dbReference type="EMBL" id="MBM9477356.1"/>
    </source>
</evidence>
<evidence type="ECO:0000313" key="10">
    <source>
        <dbReference type="Proteomes" id="UP000663801"/>
    </source>
</evidence>
<feature type="transmembrane region" description="Helical" evidence="7">
    <location>
        <begin position="189"/>
        <end position="207"/>
    </location>
</feature>
<evidence type="ECO:0000256" key="3">
    <source>
        <dbReference type="ARBA" id="ARBA00022475"/>
    </source>
</evidence>
<comment type="similarity">
    <text evidence="2 7">Belongs to the DedA family.</text>
</comment>
<keyword evidence="5 7" id="KW-1133">Transmembrane helix</keyword>
<keyword evidence="4 7" id="KW-0812">Transmembrane</keyword>
<evidence type="ECO:0000259" key="8">
    <source>
        <dbReference type="Pfam" id="PF09335"/>
    </source>
</evidence>
<keyword evidence="3 7" id="KW-1003">Cell membrane</keyword>
<feature type="domain" description="VTT" evidence="8">
    <location>
        <begin position="44"/>
        <end position="175"/>
    </location>
</feature>
<evidence type="ECO:0000256" key="5">
    <source>
        <dbReference type="ARBA" id="ARBA00022989"/>
    </source>
</evidence>
<name>A0A938YMN4_9ACTN</name>
<dbReference type="PANTHER" id="PTHR30353">
    <property type="entry name" value="INNER MEMBRANE PROTEIN DEDA-RELATED"/>
    <property type="match status" value="1"/>
</dbReference>
<dbReference type="AlphaFoldDB" id="A0A938YMN4"/>
<dbReference type="PANTHER" id="PTHR30353:SF0">
    <property type="entry name" value="TRANSMEMBRANE PROTEIN"/>
    <property type="match status" value="1"/>
</dbReference>
<proteinExistence type="inferred from homology"/>
<evidence type="ECO:0000256" key="6">
    <source>
        <dbReference type="ARBA" id="ARBA00023136"/>
    </source>
</evidence>
<feature type="transmembrane region" description="Helical" evidence="7">
    <location>
        <begin position="67"/>
        <end position="92"/>
    </location>
</feature>